<name>A0A8J5Q3H8_FUSOX</name>
<accession>A0A8J5Q3H8</accession>
<evidence type="ECO:0000313" key="2">
    <source>
        <dbReference type="EMBL" id="KAG7432345.1"/>
    </source>
</evidence>
<gene>
    <name evidence="2" type="ORF">Forpi1262_v007054</name>
</gene>
<evidence type="ECO:0000313" key="3">
    <source>
        <dbReference type="Proteomes" id="UP000693942"/>
    </source>
</evidence>
<comment type="caution">
    <text evidence="2">The sequence shown here is derived from an EMBL/GenBank/DDBJ whole genome shotgun (WGS) entry which is preliminary data.</text>
</comment>
<protein>
    <recommendedName>
        <fullName evidence="1">C2H2-type domain-containing protein</fullName>
    </recommendedName>
</protein>
<feature type="domain" description="C2H2-type" evidence="1">
    <location>
        <begin position="100"/>
        <end position="121"/>
    </location>
</feature>
<evidence type="ECO:0000259" key="1">
    <source>
        <dbReference type="PROSITE" id="PS00028"/>
    </source>
</evidence>
<sequence>MTNNYNQCACSASFPSAELLANHLAEIRSQERYHVIQLEQCRKHLVSDNSDDEQHVEAPRDPEPESKICPFPNCKRTKPFATNFKLWRHAAQHVRCEEVCVICFKLFEFASEIIRHCEENHRTEFGRKATYMKGTLEEVSRRVSSELYAAKIVFKERTLVCSTSESKKRTRDEAGIDNETLETQGAELVALTTQRSQLHATKDMSALPPPPTDAAFPLIMTASELNRPRDSDELHNSSTQLMYHHPTQENTVVDPYNARLLQLVSSVPFTGDFDWAEIEGWDGSQNVI</sequence>
<dbReference type="PROSITE" id="PS00028">
    <property type="entry name" value="ZINC_FINGER_C2H2_1"/>
    <property type="match status" value="1"/>
</dbReference>
<organism evidence="2 3">
    <name type="scientific">Fusarium oxysporum f. sp. raphani</name>
    <dbReference type="NCBI Taxonomy" id="96318"/>
    <lineage>
        <taxon>Eukaryota</taxon>
        <taxon>Fungi</taxon>
        <taxon>Dikarya</taxon>
        <taxon>Ascomycota</taxon>
        <taxon>Pezizomycotina</taxon>
        <taxon>Sordariomycetes</taxon>
        <taxon>Hypocreomycetidae</taxon>
        <taxon>Hypocreales</taxon>
        <taxon>Nectriaceae</taxon>
        <taxon>Fusarium</taxon>
        <taxon>Fusarium oxysporum species complex</taxon>
    </lineage>
</organism>
<dbReference type="Proteomes" id="UP000693942">
    <property type="component" value="Unassembled WGS sequence"/>
</dbReference>
<dbReference type="EMBL" id="JAELUR010000004">
    <property type="protein sequence ID" value="KAG7432345.1"/>
    <property type="molecule type" value="Genomic_DNA"/>
</dbReference>
<dbReference type="AlphaFoldDB" id="A0A8J5Q3H8"/>
<proteinExistence type="predicted"/>
<dbReference type="InterPro" id="IPR013087">
    <property type="entry name" value="Znf_C2H2_type"/>
</dbReference>
<reference evidence="2" key="1">
    <citation type="submission" date="2021-04" db="EMBL/GenBank/DDBJ databases">
        <title>First draft genome resource for Brassicaceae pathogens Fusarium oxysporum f. sp. raphani and Fusarium oxysporum f. sp. rapae.</title>
        <authorList>
            <person name="Asai S."/>
        </authorList>
    </citation>
    <scope>NUCLEOTIDE SEQUENCE</scope>
    <source>
        <strain evidence="2">Tf1262</strain>
    </source>
</reference>